<dbReference type="AlphaFoldDB" id="A0A392VRZ8"/>
<evidence type="ECO:0000313" key="3">
    <source>
        <dbReference type="Proteomes" id="UP000265520"/>
    </source>
</evidence>
<proteinExistence type="predicted"/>
<evidence type="ECO:0000313" key="2">
    <source>
        <dbReference type="EMBL" id="MCI90209.1"/>
    </source>
</evidence>
<dbReference type="EMBL" id="LXQA011238035">
    <property type="protein sequence ID" value="MCI90209.1"/>
    <property type="molecule type" value="Genomic_DNA"/>
</dbReference>
<comment type="caution">
    <text evidence="2">The sequence shown here is derived from an EMBL/GenBank/DDBJ whole genome shotgun (WGS) entry which is preliminary data.</text>
</comment>
<protein>
    <submittedName>
        <fullName evidence="2">Uncharacterized protein</fullName>
    </submittedName>
</protein>
<organism evidence="2 3">
    <name type="scientific">Trifolium medium</name>
    <dbReference type="NCBI Taxonomy" id="97028"/>
    <lineage>
        <taxon>Eukaryota</taxon>
        <taxon>Viridiplantae</taxon>
        <taxon>Streptophyta</taxon>
        <taxon>Embryophyta</taxon>
        <taxon>Tracheophyta</taxon>
        <taxon>Spermatophyta</taxon>
        <taxon>Magnoliopsida</taxon>
        <taxon>eudicotyledons</taxon>
        <taxon>Gunneridae</taxon>
        <taxon>Pentapetalae</taxon>
        <taxon>rosids</taxon>
        <taxon>fabids</taxon>
        <taxon>Fabales</taxon>
        <taxon>Fabaceae</taxon>
        <taxon>Papilionoideae</taxon>
        <taxon>50 kb inversion clade</taxon>
        <taxon>NPAAA clade</taxon>
        <taxon>Hologalegina</taxon>
        <taxon>IRL clade</taxon>
        <taxon>Trifolieae</taxon>
        <taxon>Trifolium</taxon>
    </lineage>
</organism>
<accession>A0A392VRZ8</accession>
<evidence type="ECO:0000256" key="1">
    <source>
        <dbReference type="SAM" id="MobiDB-lite"/>
    </source>
</evidence>
<sequence length="26" mass="2618">MLRSAGLKASSLPPLSVPGAYLSQSS</sequence>
<name>A0A392VRZ8_9FABA</name>
<dbReference type="Proteomes" id="UP000265520">
    <property type="component" value="Unassembled WGS sequence"/>
</dbReference>
<keyword evidence="3" id="KW-1185">Reference proteome</keyword>
<reference evidence="2 3" key="1">
    <citation type="journal article" date="2018" name="Front. Plant Sci.">
        <title>Red Clover (Trifolium pratense) and Zigzag Clover (T. medium) - A Picture of Genomic Similarities and Differences.</title>
        <authorList>
            <person name="Dluhosova J."/>
            <person name="Istvanek J."/>
            <person name="Nedelnik J."/>
            <person name="Repkova J."/>
        </authorList>
    </citation>
    <scope>NUCLEOTIDE SEQUENCE [LARGE SCALE GENOMIC DNA]</scope>
    <source>
        <strain evidence="3">cv. 10/8</strain>
        <tissue evidence="2">Leaf</tissue>
    </source>
</reference>
<feature type="region of interest" description="Disordered" evidence="1">
    <location>
        <begin position="1"/>
        <end position="26"/>
    </location>
</feature>